<name>A0ABZ3E3Y5_9GAMM</name>
<evidence type="ECO:0000313" key="2">
    <source>
        <dbReference type="EMBL" id="XAF54156.1"/>
    </source>
</evidence>
<dbReference type="RefSeq" id="WP_172972231.1">
    <property type="nucleotide sequence ID" value="NZ_CP152380.1"/>
</dbReference>
<dbReference type="EMBL" id="CP152380">
    <property type="protein sequence ID" value="XAF54156.1"/>
    <property type="molecule type" value="Genomic_DNA"/>
</dbReference>
<reference evidence="2 3" key="1">
    <citation type="submission" date="2024-04" db="EMBL/GenBank/DDBJ databases">
        <title>Marinobacter sp. SBY-1.</title>
        <authorList>
            <person name="Pan C."/>
        </authorList>
    </citation>
    <scope>NUCLEOTIDE SEQUENCE [LARGE SCALE GENOMIC DNA]</scope>
    <source>
        <strain evidence="2 3">SBY-1</strain>
    </source>
</reference>
<feature type="region of interest" description="Disordered" evidence="1">
    <location>
        <begin position="27"/>
        <end position="48"/>
    </location>
</feature>
<accession>A0ABZ3E3Y5</accession>
<protein>
    <submittedName>
        <fullName evidence="2">Uncharacterized protein</fullName>
    </submittedName>
</protein>
<gene>
    <name evidence="2" type="ORF">AAGT77_00995</name>
</gene>
<dbReference type="Proteomes" id="UP001445268">
    <property type="component" value="Chromosome"/>
</dbReference>
<evidence type="ECO:0000313" key="3">
    <source>
        <dbReference type="Proteomes" id="UP001445268"/>
    </source>
</evidence>
<sequence>MAGLVNAGLAISGPVIAFHKTDNFGKEARPGSGNRPRMAGFFMGKAED</sequence>
<keyword evidence="3" id="KW-1185">Reference proteome</keyword>
<organism evidence="2 3">
    <name type="scientific">Marinobacter alkaliphilus</name>
    <dbReference type="NCBI Taxonomy" id="254719"/>
    <lineage>
        <taxon>Bacteria</taxon>
        <taxon>Pseudomonadati</taxon>
        <taxon>Pseudomonadota</taxon>
        <taxon>Gammaproteobacteria</taxon>
        <taxon>Pseudomonadales</taxon>
        <taxon>Marinobacteraceae</taxon>
        <taxon>Marinobacter</taxon>
    </lineage>
</organism>
<evidence type="ECO:0000256" key="1">
    <source>
        <dbReference type="SAM" id="MobiDB-lite"/>
    </source>
</evidence>
<proteinExistence type="predicted"/>